<dbReference type="STRING" id="1116472.MGMO_98c00020"/>
<accession>V5BUE7</accession>
<feature type="transmembrane region" description="Helical" evidence="12">
    <location>
        <begin position="491"/>
        <end position="511"/>
    </location>
</feature>
<dbReference type="EMBL" id="AYLO01000094">
    <property type="protein sequence ID" value="ESS71499.1"/>
    <property type="molecule type" value="Genomic_DNA"/>
</dbReference>
<feature type="transmembrane region" description="Helical" evidence="12">
    <location>
        <begin position="407"/>
        <end position="428"/>
    </location>
</feature>
<reference evidence="13 14" key="1">
    <citation type="journal article" date="2013" name="Genome Announc.">
        <title>Draft Genome Sequence of the Methanotrophic Gammaproteobacterium Methyloglobulus morosus DSM 22980 Strain KoM1.</title>
        <authorList>
            <person name="Poehlein A."/>
            <person name="Deutzmann J.S."/>
            <person name="Daniel R."/>
            <person name="Simeonova D.D."/>
        </authorList>
    </citation>
    <scope>NUCLEOTIDE SEQUENCE [LARGE SCALE GENOMIC DNA]</scope>
    <source>
        <strain evidence="13 14">KoM1</strain>
    </source>
</reference>
<evidence type="ECO:0000256" key="3">
    <source>
        <dbReference type="ARBA" id="ARBA00022801"/>
    </source>
</evidence>
<feature type="transmembrane region" description="Helical" evidence="12">
    <location>
        <begin position="531"/>
        <end position="556"/>
    </location>
</feature>
<keyword evidence="3" id="KW-0378">Hydrolase</keyword>
<evidence type="ECO:0000256" key="5">
    <source>
        <dbReference type="ARBA" id="ARBA00023180"/>
    </source>
</evidence>
<dbReference type="GO" id="GO:0005886">
    <property type="term" value="C:plasma membrane"/>
    <property type="evidence" value="ECO:0007669"/>
    <property type="project" value="UniProtKB-SubCell"/>
</dbReference>
<keyword evidence="2" id="KW-1003">Cell membrane</keyword>
<evidence type="ECO:0000256" key="9">
    <source>
        <dbReference type="ARBA" id="ARBA00037649"/>
    </source>
</evidence>
<evidence type="ECO:0000256" key="11">
    <source>
        <dbReference type="ARBA" id="ARBA00043078"/>
    </source>
</evidence>
<evidence type="ECO:0000313" key="13">
    <source>
        <dbReference type="EMBL" id="ESS71499.1"/>
    </source>
</evidence>
<keyword evidence="12" id="KW-1133">Transmembrane helix</keyword>
<evidence type="ECO:0000256" key="10">
    <source>
        <dbReference type="ARBA" id="ARBA00042373"/>
    </source>
</evidence>
<keyword evidence="6" id="KW-0119">Carbohydrate metabolism</keyword>
<keyword evidence="8" id="KW-0624">Polysaccharide degradation</keyword>
<keyword evidence="12" id="KW-0812">Transmembrane</keyword>
<feature type="transmembrane region" description="Helical" evidence="12">
    <location>
        <begin position="346"/>
        <end position="364"/>
    </location>
</feature>
<dbReference type="eggNOG" id="COG5309">
    <property type="taxonomic scope" value="Bacteria"/>
</dbReference>
<dbReference type="InterPro" id="IPR050732">
    <property type="entry name" value="Beta-glucan_modifiers"/>
</dbReference>
<dbReference type="PATRIC" id="fig|1116472.3.peg.2720"/>
<dbReference type="PANTHER" id="PTHR16631:SF17">
    <property type="entry name" value="GLUCAN ENDO-1,3-BETA-GLUCOSIDASE BTGC"/>
    <property type="match status" value="1"/>
</dbReference>
<dbReference type="Gene3D" id="3.20.20.80">
    <property type="entry name" value="Glycosidases"/>
    <property type="match status" value="1"/>
</dbReference>
<dbReference type="AlphaFoldDB" id="V5BUE7"/>
<feature type="transmembrane region" description="Helical" evidence="12">
    <location>
        <begin position="316"/>
        <end position="334"/>
    </location>
</feature>
<comment type="subcellular location">
    <subcellularLocation>
        <location evidence="1">Cell membrane</location>
    </subcellularLocation>
</comment>
<keyword evidence="14" id="KW-1185">Reference proteome</keyword>
<keyword evidence="4 12" id="KW-0472">Membrane</keyword>
<evidence type="ECO:0000256" key="12">
    <source>
        <dbReference type="SAM" id="Phobius"/>
    </source>
</evidence>
<dbReference type="InterPro" id="IPR017853">
    <property type="entry name" value="GH"/>
</dbReference>
<gene>
    <name evidence="13" type="ORF">MGMO_98c00020</name>
</gene>
<comment type="caution">
    <text evidence="13">The sequence shown here is derived from an EMBL/GenBank/DDBJ whole genome shotgun (WGS) entry which is preliminary data.</text>
</comment>
<feature type="transmembrane region" description="Helical" evidence="12">
    <location>
        <begin position="440"/>
        <end position="460"/>
    </location>
</feature>
<evidence type="ECO:0000256" key="6">
    <source>
        <dbReference type="ARBA" id="ARBA00023277"/>
    </source>
</evidence>
<dbReference type="GO" id="GO:0000272">
    <property type="term" value="P:polysaccharide catabolic process"/>
    <property type="evidence" value="ECO:0007669"/>
    <property type="project" value="UniProtKB-KW"/>
</dbReference>
<evidence type="ECO:0000256" key="2">
    <source>
        <dbReference type="ARBA" id="ARBA00022475"/>
    </source>
</evidence>
<evidence type="ECO:0000256" key="8">
    <source>
        <dbReference type="ARBA" id="ARBA00023326"/>
    </source>
</evidence>
<evidence type="ECO:0000313" key="14">
    <source>
        <dbReference type="Proteomes" id="UP000017842"/>
    </source>
</evidence>
<dbReference type="SUPFAM" id="SSF51445">
    <property type="entry name" value="(Trans)glycosidases"/>
    <property type="match status" value="1"/>
</dbReference>
<sequence>MRIISFAAFIILLNGLFCYLANLPEDIGLDVLDGKLNSLSYAPFREGQSPLLAIFPDPGQIDEDLKLLSEKTHTFRTYSSTEGMDVVPPLARKYGLKMIQGAWIGYVDTGNQKEIDELVKAANAYPDVIKRVIVGNEVLLRGEREPEELVNYIRQVKSRIKQPVSYADVWSMYMKYPDLIKEVDFITIHILPYWEDEPIPVEKAPAHIERIYKQVQQEAERIAPPGKPILIGESGWPSEGKQRGWAVPSVVNEAAFIRGLLKVAADNHFDVNIVESFNQPWKSELEGVVGANWGLFSADRNEVFPLTGKVTENVKWVDHFLITSLIMVLMTVCYAKKLQNAAVPKLLVFLVLIQVLSALLVFHADKSWYTSYSDWQRLRTVLIVLLNLAVALLVIHRSSNLLVGERTNRTVIVALDAFYFMVIALMLYKTYLLAVDGRYISFPFEIAAIPTIALLGLFVINCLHDRFILANLDFNQLIGRNPETNRRNQQLGWLTLFYAVGLIVGEAKAFMMGRDFILAYPGVSQRLGCSIALTLGNLQLLGWLTCLLYIALTLLVKSDKLNVSTADK</sequence>
<evidence type="ECO:0000256" key="4">
    <source>
        <dbReference type="ARBA" id="ARBA00023136"/>
    </source>
</evidence>
<dbReference type="PANTHER" id="PTHR16631">
    <property type="entry name" value="GLUCAN 1,3-BETA-GLUCOSIDASE"/>
    <property type="match status" value="1"/>
</dbReference>
<protein>
    <recommendedName>
        <fullName evidence="11">Endo-1,3-beta-glucanase btgC</fullName>
    </recommendedName>
    <alternativeName>
        <fullName evidence="10">Laminarinase btgC</fullName>
    </alternativeName>
</protein>
<dbReference type="OrthoDB" id="9806824at2"/>
<keyword evidence="7" id="KW-0961">Cell wall biogenesis/degradation</keyword>
<feature type="transmembrane region" description="Helical" evidence="12">
    <location>
        <begin position="376"/>
        <end position="395"/>
    </location>
</feature>
<dbReference type="GO" id="GO:0071555">
    <property type="term" value="P:cell wall organization"/>
    <property type="evidence" value="ECO:0007669"/>
    <property type="project" value="UniProtKB-KW"/>
</dbReference>
<dbReference type="RefSeq" id="WP_023495425.1">
    <property type="nucleotide sequence ID" value="NZ_AYLO01000094.1"/>
</dbReference>
<proteinExistence type="predicted"/>
<evidence type="ECO:0000256" key="1">
    <source>
        <dbReference type="ARBA" id="ARBA00004236"/>
    </source>
</evidence>
<dbReference type="GO" id="GO:0016787">
    <property type="term" value="F:hydrolase activity"/>
    <property type="evidence" value="ECO:0007669"/>
    <property type="project" value="UniProtKB-KW"/>
</dbReference>
<dbReference type="Proteomes" id="UP000017842">
    <property type="component" value="Unassembled WGS sequence"/>
</dbReference>
<organism evidence="13 14">
    <name type="scientific">Methyloglobulus morosus KoM1</name>
    <dbReference type="NCBI Taxonomy" id="1116472"/>
    <lineage>
        <taxon>Bacteria</taxon>
        <taxon>Pseudomonadati</taxon>
        <taxon>Pseudomonadota</taxon>
        <taxon>Gammaproteobacteria</taxon>
        <taxon>Methylococcales</taxon>
        <taxon>Methylococcaceae</taxon>
        <taxon>Methyloglobulus</taxon>
    </lineage>
</organism>
<evidence type="ECO:0000256" key="7">
    <source>
        <dbReference type="ARBA" id="ARBA00023316"/>
    </source>
</evidence>
<keyword evidence="5" id="KW-0325">Glycoprotein</keyword>
<name>V5BUE7_9GAMM</name>
<comment type="function">
    <text evidence="9">Glucanases play a role in cell expansion during growth, in cell-cell fusion during mating, and in spore release during sporulation. This enzyme may be involved in beta-glucan degradation. Active on laminarin and lichenan.</text>
</comment>